<dbReference type="Proteomes" id="UP000449547">
    <property type="component" value="Unassembled WGS sequence"/>
</dbReference>
<dbReference type="GeneID" id="54783389"/>
<gene>
    <name evidence="1" type="ORF">DIURU_004738</name>
</gene>
<dbReference type="VEuPathDB" id="FungiDB:DIURU_004738"/>
<name>A0A642ULZ5_DIURU</name>
<proteinExistence type="predicted"/>
<dbReference type="EMBL" id="SWFT01000149">
    <property type="protein sequence ID" value="KAA8897885.1"/>
    <property type="molecule type" value="Genomic_DNA"/>
</dbReference>
<evidence type="ECO:0000313" key="2">
    <source>
        <dbReference type="Proteomes" id="UP000449547"/>
    </source>
</evidence>
<evidence type="ECO:0000313" key="1">
    <source>
        <dbReference type="EMBL" id="KAA8897885.1"/>
    </source>
</evidence>
<organism evidence="1 2">
    <name type="scientific">Diutina rugosa</name>
    <name type="common">Yeast</name>
    <name type="synonym">Candida rugosa</name>
    <dbReference type="NCBI Taxonomy" id="5481"/>
    <lineage>
        <taxon>Eukaryota</taxon>
        <taxon>Fungi</taxon>
        <taxon>Dikarya</taxon>
        <taxon>Ascomycota</taxon>
        <taxon>Saccharomycotina</taxon>
        <taxon>Pichiomycetes</taxon>
        <taxon>Debaryomycetaceae</taxon>
        <taxon>Diutina</taxon>
    </lineage>
</organism>
<keyword evidence="2" id="KW-1185">Reference proteome</keyword>
<dbReference type="RefSeq" id="XP_034010142.1">
    <property type="nucleotide sequence ID" value="XM_034157644.1"/>
</dbReference>
<protein>
    <submittedName>
        <fullName evidence="1">Uncharacterized protein</fullName>
    </submittedName>
</protein>
<comment type="caution">
    <text evidence="1">The sequence shown here is derived from an EMBL/GenBank/DDBJ whole genome shotgun (WGS) entry which is preliminary data.</text>
</comment>
<reference evidence="1 2" key="1">
    <citation type="submission" date="2019-07" db="EMBL/GenBank/DDBJ databases">
        <title>Genome assembly of two rare yeast pathogens: Diutina rugosa and Trichomonascus ciferrii.</title>
        <authorList>
            <person name="Mixao V."/>
            <person name="Saus E."/>
            <person name="Hansen A."/>
            <person name="Lass-Flor C."/>
            <person name="Gabaldon T."/>
        </authorList>
    </citation>
    <scope>NUCLEOTIDE SEQUENCE [LARGE SCALE GENOMIC DNA]</scope>
    <source>
        <strain evidence="1 2">CBS 613</strain>
    </source>
</reference>
<sequence length="170" mass="19619">MVATESAPSTMSLVPFAMDVSAAKVAWLESNFPTTVVTEHAQWTGERYWANGIQVVPQDPVQFHLRLQSIMVTDKELVVLENCFLFNHLLYSMIYALRPQQLKLYYADNFSMICVSVTQDWFACFSLHIGDMKPPSFAVLCFGEAFECPCFPCRFEHYPDTSFSMYWPRR</sequence>
<accession>A0A642ULZ5</accession>
<dbReference type="AlphaFoldDB" id="A0A642ULZ5"/>